<comment type="caution">
    <text evidence="1">The sequence shown here is derived from an EMBL/GenBank/DDBJ whole genome shotgun (WGS) entry which is preliminary data.</text>
</comment>
<keyword evidence="2" id="KW-1185">Reference proteome</keyword>
<accession>A0ABN7XDU7</accession>
<organism evidence="1 2">
    <name type="scientific">Gigaspora margarita</name>
    <dbReference type="NCBI Taxonomy" id="4874"/>
    <lineage>
        <taxon>Eukaryota</taxon>
        <taxon>Fungi</taxon>
        <taxon>Fungi incertae sedis</taxon>
        <taxon>Mucoromycota</taxon>
        <taxon>Glomeromycotina</taxon>
        <taxon>Glomeromycetes</taxon>
        <taxon>Diversisporales</taxon>
        <taxon>Gigasporaceae</taxon>
        <taxon>Gigaspora</taxon>
    </lineage>
</organism>
<proteinExistence type="predicted"/>
<evidence type="ECO:0000313" key="1">
    <source>
        <dbReference type="EMBL" id="CAG8852780.1"/>
    </source>
</evidence>
<name>A0ABN7XDU7_GIGMA</name>
<reference evidence="1 2" key="1">
    <citation type="submission" date="2021-06" db="EMBL/GenBank/DDBJ databases">
        <authorList>
            <person name="Kallberg Y."/>
            <person name="Tangrot J."/>
            <person name="Rosling A."/>
        </authorList>
    </citation>
    <scope>NUCLEOTIDE SEQUENCE [LARGE SCALE GENOMIC DNA]</scope>
    <source>
        <strain evidence="1 2">120-4 pot B 10/14</strain>
    </source>
</reference>
<dbReference type="EMBL" id="CAJVQB010116030">
    <property type="protein sequence ID" value="CAG8852780.1"/>
    <property type="molecule type" value="Genomic_DNA"/>
</dbReference>
<gene>
    <name evidence="1" type="ORF">GMARGA_LOCUS41601</name>
</gene>
<feature type="non-terminal residue" evidence="1">
    <location>
        <position position="1"/>
    </location>
</feature>
<evidence type="ECO:0000313" key="2">
    <source>
        <dbReference type="Proteomes" id="UP000789901"/>
    </source>
</evidence>
<sequence length="44" mass="4952">YSLNNGNMEPHLLHSYAVRHVIYGISPSHSYITNYATHGISSLH</sequence>
<protein>
    <submittedName>
        <fullName evidence="1">26336_t:CDS:1</fullName>
    </submittedName>
</protein>
<dbReference type="Proteomes" id="UP000789901">
    <property type="component" value="Unassembled WGS sequence"/>
</dbReference>
<feature type="non-terminal residue" evidence="1">
    <location>
        <position position="44"/>
    </location>
</feature>